<dbReference type="InterPro" id="IPR006860">
    <property type="entry name" value="FecR"/>
</dbReference>
<feature type="transmembrane region" description="Helical" evidence="1">
    <location>
        <begin position="99"/>
        <end position="117"/>
    </location>
</feature>
<dbReference type="PANTHER" id="PTHR30273:SF2">
    <property type="entry name" value="PROTEIN FECR"/>
    <property type="match status" value="1"/>
</dbReference>
<dbReference type="PIRSF" id="PIRSF018266">
    <property type="entry name" value="FecR"/>
    <property type="match status" value="1"/>
</dbReference>
<keyword evidence="1" id="KW-0812">Transmembrane</keyword>
<organism evidence="4 5">
    <name type="scientific">Spirosoma aureum</name>
    <dbReference type="NCBI Taxonomy" id="2692134"/>
    <lineage>
        <taxon>Bacteria</taxon>
        <taxon>Pseudomonadati</taxon>
        <taxon>Bacteroidota</taxon>
        <taxon>Cytophagia</taxon>
        <taxon>Cytophagales</taxon>
        <taxon>Cytophagaceae</taxon>
        <taxon>Spirosoma</taxon>
    </lineage>
</organism>
<dbReference type="GO" id="GO:0016989">
    <property type="term" value="F:sigma factor antagonist activity"/>
    <property type="evidence" value="ECO:0007669"/>
    <property type="project" value="TreeGrafter"/>
</dbReference>
<evidence type="ECO:0000313" key="4">
    <source>
        <dbReference type="EMBL" id="QIP11969.1"/>
    </source>
</evidence>
<gene>
    <name evidence="4" type="ORF">G8759_04640</name>
</gene>
<keyword evidence="5" id="KW-1185">Reference proteome</keyword>
<dbReference type="Gene3D" id="3.55.50.30">
    <property type="match status" value="1"/>
</dbReference>
<evidence type="ECO:0000259" key="2">
    <source>
        <dbReference type="Pfam" id="PF04773"/>
    </source>
</evidence>
<sequence>MNTYQHYTVEDFLTDNWFLAWVKHDQPDARQFWEEWQKQNPARRHTLLLAKDMAEALKNRPHTLSVEQEFLEVERIVKLTRHVPTPSRWVVLKASLSQYRWLAAALIFMILGAGWWVSQHRSPVRQLAQTERFSGQENRSSEQWFNQVNGTSQPVVLALPDGSQMTLMAHSQASYPRSFDADKREVYLKGDAVFSVVHEGKRPFLVYSGTLVTRVLGTRFRVQARPGETHMRVSVISGKVSVMDQKAWAASRTSSRNPVSGVVLTANQQVTYDPGQHSYQKELVPRPMVIVSVAESPETFNFDDVAATNVFDRLKKAYGVEIIYDASALRHCTLTASLAGVSLYDQLQLLCASIGASYEVVDTRIIITSKGCS</sequence>
<protein>
    <submittedName>
        <fullName evidence="4">FecR family protein</fullName>
    </submittedName>
</protein>
<dbReference type="Pfam" id="PF04773">
    <property type="entry name" value="FecR"/>
    <property type="match status" value="1"/>
</dbReference>
<evidence type="ECO:0000256" key="1">
    <source>
        <dbReference type="SAM" id="Phobius"/>
    </source>
</evidence>
<keyword evidence="1" id="KW-1133">Transmembrane helix</keyword>
<dbReference type="InterPro" id="IPR012373">
    <property type="entry name" value="Ferrdict_sens_TM"/>
</dbReference>
<feature type="domain" description="Protein FecR C-terminal" evidence="3">
    <location>
        <begin position="300"/>
        <end position="367"/>
    </location>
</feature>
<dbReference type="PANTHER" id="PTHR30273">
    <property type="entry name" value="PERIPLASMIC SIGNAL SENSOR AND SIGMA FACTOR ACTIVATOR FECR-RELATED"/>
    <property type="match status" value="1"/>
</dbReference>
<evidence type="ECO:0000259" key="3">
    <source>
        <dbReference type="Pfam" id="PF16344"/>
    </source>
</evidence>
<name>A0A6G9AI21_9BACT</name>
<dbReference type="RefSeq" id="WP_167205664.1">
    <property type="nucleotide sequence ID" value="NZ_CP050063.1"/>
</dbReference>
<dbReference type="Pfam" id="PF16344">
    <property type="entry name" value="FecR_C"/>
    <property type="match status" value="1"/>
</dbReference>
<evidence type="ECO:0000313" key="5">
    <source>
        <dbReference type="Proteomes" id="UP000501802"/>
    </source>
</evidence>
<feature type="domain" description="FecR protein" evidence="2">
    <location>
        <begin position="152"/>
        <end position="240"/>
    </location>
</feature>
<dbReference type="KEGG" id="spib:G8759_04640"/>
<dbReference type="Gene3D" id="2.60.120.1440">
    <property type="match status" value="1"/>
</dbReference>
<dbReference type="AlphaFoldDB" id="A0A6G9AI21"/>
<reference evidence="4 5" key="1">
    <citation type="submission" date="2020-03" db="EMBL/GenBank/DDBJ databases">
        <authorList>
            <person name="Kim M.K."/>
        </authorList>
    </citation>
    <scope>NUCLEOTIDE SEQUENCE [LARGE SCALE GENOMIC DNA]</scope>
    <source>
        <strain evidence="4 5">BT328</strain>
    </source>
</reference>
<proteinExistence type="predicted"/>
<dbReference type="Proteomes" id="UP000501802">
    <property type="component" value="Chromosome"/>
</dbReference>
<dbReference type="InterPro" id="IPR032508">
    <property type="entry name" value="FecR_C"/>
</dbReference>
<accession>A0A6G9AI21</accession>
<dbReference type="EMBL" id="CP050063">
    <property type="protein sequence ID" value="QIP11969.1"/>
    <property type="molecule type" value="Genomic_DNA"/>
</dbReference>
<keyword evidence="1" id="KW-0472">Membrane</keyword>